<accession>A0A7W7KCY1</accession>
<protein>
    <submittedName>
        <fullName evidence="2">Conjugal transfer pilus assembly protein TraV</fullName>
    </submittedName>
</protein>
<evidence type="ECO:0000256" key="1">
    <source>
        <dbReference type="SAM" id="SignalP"/>
    </source>
</evidence>
<comment type="caution">
    <text evidence="2">The sequence shown here is derived from an EMBL/GenBank/DDBJ whole genome shotgun (WGS) entry which is preliminary data.</text>
</comment>
<dbReference type="EMBL" id="JACHLR010000024">
    <property type="protein sequence ID" value="MBB4860530.1"/>
    <property type="molecule type" value="Genomic_DNA"/>
</dbReference>
<dbReference type="AlphaFoldDB" id="A0A7W7KCY1"/>
<evidence type="ECO:0000313" key="3">
    <source>
        <dbReference type="Proteomes" id="UP000555448"/>
    </source>
</evidence>
<proteinExistence type="predicted"/>
<name>A0A7W7KCY1_9SPHN</name>
<reference evidence="2 3" key="1">
    <citation type="submission" date="2020-08" db="EMBL/GenBank/DDBJ databases">
        <title>Functional genomics of gut bacteria from endangered species of beetles.</title>
        <authorList>
            <person name="Carlos-Shanley C."/>
        </authorList>
    </citation>
    <scope>NUCLEOTIDE SEQUENCE [LARGE SCALE GENOMIC DNA]</scope>
    <source>
        <strain evidence="2 3">S00245</strain>
    </source>
</reference>
<keyword evidence="3" id="KW-1185">Reference proteome</keyword>
<keyword evidence="1" id="KW-0732">Signal</keyword>
<feature type="chain" id="PRO_5031434088" evidence="1">
    <location>
        <begin position="25"/>
        <end position="242"/>
    </location>
</feature>
<organism evidence="2 3">
    <name type="scientific">Novosphingobium chloroacetimidivorans</name>
    <dbReference type="NCBI Taxonomy" id="1428314"/>
    <lineage>
        <taxon>Bacteria</taxon>
        <taxon>Pseudomonadati</taxon>
        <taxon>Pseudomonadota</taxon>
        <taxon>Alphaproteobacteria</taxon>
        <taxon>Sphingomonadales</taxon>
        <taxon>Sphingomonadaceae</taxon>
        <taxon>Novosphingobium</taxon>
    </lineage>
</organism>
<dbReference type="PROSITE" id="PS51257">
    <property type="entry name" value="PROKAR_LIPOPROTEIN"/>
    <property type="match status" value="1"/>
</dbReference>
<evidence type="ECO:0000313" key="2">
    <source>
        <dbReference type="EMBL" id="MBB4860530.1"/>
    </source>
</evidence>
<sequence length="242" mass="24654">MIAGSPRAKRALAMTALLGAAAVAGCTTLGSNIKGDFTCAAPNGSCAPSSTIDDQAIASIQDRSSEEAMVPAGPYEVDDGNVPGMRVASVEAPRERGRSVPRTNGRVLRVVFPAYVDRYGQLHEKSAVQAEVDVGQVPQLAARASSERIARAADAGLFGAAENAPALLAFVPPASANVAPDNGTPASPRIAVQLPSFTAEPAPAPGKPAPGPTPIAAIKEEVARKLAQNAKLKAADFPATVE</sequence>
<dbReference type="RefSeq" id="WP_184249477.1">
    <property type="nucleotide sequence ID" value="NZ_JACHLR010000024.1"/>
</dbReference>
<dbReference type="Proteomes" id="UP000555448">
    <property type="component" value="Unassembled WGS sequence"/>
</dbReference>
<gene>
    <name evidence="2" type="ORF">HNO88_003874</name>
</gene>
<feature type="signal peptide" evidence="1">
    <location>
        <begin position="1"/>
        <end position="24"/>
    </location>
</feature>